<dbReference type="EMBL" id="JAPDGR010000405">
    <property type="protein sequence ID" value="KAJ2990560.1"/>
    <property type="molecule type" value="Genomic_DNA"/>
</dbReference>
<keyword evidence="2" id="KW-1185">Reference proteome</keyword>
<protein>
    <submittedName>
        <fullName evidence="1">Uncharacterized protein</fullName>
    </submittedName>
</protein>
<comment type="caution">
    <text evidence="1">The sequence shown here is derived from an EMBL/GenBank/DDBJ whole genome shotgun (WGS) entry which is preliminary data.</text>
</comment>
<gene>
    <name evidence="1" type="ORF">NUW58_g2886</name>
</gene>
<evidence type="ECO:0000313" key="1">
    <source>
        <dbReference type="EMBL" id="KAJ2990560.1"/>
    </source>
</evidence>
<sequence>MRGDDTAAIDGTGVEWETADREGPNETLLSCQCQSPLQYNIALASDRDNRLAPTTISALETKSGSTRALAPDLLRGLLAIIMLFGHTATVLHTWAHGTGRTLEADGHVVKEWAFNTAYVVRTLTHLCASGFTFLLGMGVVYLGQSRRKLGWKSTQLVRYYALRCIVLTAVTVVLGLVTSAGQLWFMNAVLFSLAVDYLLTGLLWLAIDKGAALSMHFFLRARRGRDAAEVDETISRDSNEEHLTQPLLQQRKMTRPADCASYGTCMSWNIHNMLLLILSVVAIFWNIWLSDNDGMCELSITTTTATSPTNPIIRVWFWVIIDVDSHVVSGYPPLAWLSFAILGMLYGRLVTARPWTRKTSVFAHSFSAIFFSFLFVLTRIFEFGNLSTGCLQTPEQDANPSQNPYLISPQSFFYVVKYPPDVAYWTLTMAANLALLAVFDAIPPSITGRFTILLDFGTSALFFYVAHLLLLFGAAPVLIVIFGQKTGIPEPMDPNKTKGTDSLPVYFGVSALMTLVLWPICRWYSTFKSKKRTDSLWRFF</sequence>
<proteinExistence type="predicted"/>
<organism evidence="1 2">
    <name type="scientific">Xylaria curta</name>
    <dbReference type="NCBI Taxonomy" id="42375"/>
    <lineage>
        <taxon>Eukaryota</taxon>
        <taxon>Fungi</taxon>
        <taxon>Dikarya</taxon>
        <taxon>Ascomycota</taxon>
        <taxon>Pezizomycotina</taxon>
        <taxon>Sordariomycetes</taxon>
        <taxon>Xylariomycetidae</taxon>
        <taxon>Xylariales</taxon>
        <taxon>Xylariaceae</taxon>
        <taxon>Xylaria</taxon>
    </lineage>
</organism>
<dbReference type="Proteomes" id="UP001143856">
    <property type="component" value="Unassembled WGS sequence"/>
</dbReference>
<reference evidence="1" key="1">
    <citation type="submission" date="2022-10" db="EMBL/GenBank/DDBJ databases">
        <title>Genome Sequence of Xylaria curta.</title>
        <authorList>
            <person name="Buettner E."/>
        </authorList>
    </citation>
    <scope>NUCLEOTIDE SEQUENCE</scope>
    <source>
        <strain evidence="1">Babe10</strain>
    </source>
</reference>
<accession>A0ACC1PDG7</accession>
<name>A0ACC1PDG7_9PEZI</name>
<evidence type="ECO:0000313" key="2">
    <source>
        <dbReference type="Proteomes" id="UP001143856"/>
    </source>
</evidence>